<comment type="caution">
    <text evidence="1">The sequence shown here is derived from an EMBL/GenBank/DDBJ whole genome shotgun (WGS) entry which is preliminary data.</text>
</comment>
<reference evidence="1 2" key="1">
    <citation type="submission" date="2021-06" db="EMBL/GenBank/DDBJ databases">
        <authorList>
            <person name="Kallberg Y."/>
            <person name="Tangrot J."/>
            <person name="Rosling A."/>
        </authorList>
    </citation>
    <scope>NUCLEOTIDE SEQUENCE [LARGE SCALE GENOMIC DNA]</scope>
    <source>
        <strain evidence="1 2">120-4 pot B 10/14</strain>
    </source>
</reference>
<proteinExistence type="predicted"/>
<sequence length="221" mass="25918">MWEELQNWVEEIELKRDKIKAIRTERKKDISKLQAEKKITADNFTSYKNLTEKILEACQGNLPKTEELKVFEKKQKFINIYIGRIALLTLRRVPKLEDKRIPKNSVPSPYELVCENCGKIIEIVLSFETIQKYTCSCEVEKYIKKEGIVGATIQNSTTLTFRYNTGKVVTVEVQGEQLEMVRDYYKDKYQNEIAAKQQEELAEIERLRTENIYGLTTKHII</sequence>
<gene>
    <name evidence="1" type="ORF">GMARGA_LOCUS2140</name>
</gene>
<accession>A0ABM8W1D2</accession>
<name>A0ABM8W1D2_GIGMA</name>
<organism evidence="1 2">
    <name type="scientific">Gigaspora margarita</name>
    <dbReference type="NCBI Taxonomy" id="4874"/>
    <lineage>
        <taxon>Eukaryota</taxon>
        <taxon>Fungi</taxon>
        <taxon>Fungi incertae sedis</taxon>
        <taxon>Mucoromycota</taxon>
        <taxon>Glomeromycotina</taxon>
        <taxon>Glomeromycetes</taxon>
        <taxon>Diversisporales</taxon>
        <taxon>Gigasporaceae</taxon>
        <taxon>Gigaspora</taxon>
    </lineage>
</organism>
<evidence type="ECO:0000313" key="1">
    <source>
        <dbReference type="EMBL" id="CAG8499750.1"/>
    </source>
</evidence>
<evidence type="ECO:0000313" key="2">
    <source>
        <dbReference type="Proteomes" id="UP000789901"/>
    </source>
</evidence>
<dbReference type="EMBL" id="CAJVQB010000644">
    <property type="protein sequence ID" value="CAG8499750.1"/>
    <property type="molecule type" value="Genomic_DNA"/>
</dbReference>
<protein>
    <submittedName>
        <fullName evidence="1">31275_t:CDS:1</fullName>
    </submittedName>
</protein>
<dbReference type="Proteomes" id="UP000789901">
    <property type="component" value="Unassembled WGS sequence"/>
</dbReference>
<keyword evidence="2" id="KW-1185">Reference proteome</keyword>